<dbReference type="AlphaFoldDB" id="A0A8J3LXE2"/>
<comment type="caution">
    <text evidence="1">The sequence shown here is derived from an EMBL/GenBank/DDBJ whole genome shotgun (WGS) entry which is preliminary data.</text>
</comment>
<accession>A0A8J3LXE2</accession>
<organism evidence="1 2">
    <name type="scientific">Planotetraspora kaengkrachanensis</name>
    <dbReference type="NCBI Taxonomy" id="575193"/>
    <lineage>
        <taxon>Bacteria</taxon>
        <taxon>Bacillati</taxon>
        <taxon>Actinomycetota</taxon>
        <taxon>Actinomycetes</taxon>
        <taxon>Streptosporangiales</taxon>
        <taxon>Streptosporangiaceae</taxon>
        <taxon>Planotetraspora</taxon>
    </lineage>
</organism>
<gene>
    <name evidence="1" type="ORF">Pka01_39850</name>
</gene>
<keyword evidence="2" id="KW-1185">Reference proteome</keyword>
<evidence type="ECO:0000313" key="2">
    <source>
        <dbReference type="Proteomes" id="UP000630097"/>
    </source>
</evidence>
<dbReference type="Proteomes" id="UP000630097">
    <property type="component" value="Unassembled WGS sequence"/>
</dbReference>
<name>A0A8J3LXE2_9ACTN</name>
<proteinExistence type="predicted"/>
<reference evidence="1 2" key="1">
    <citation type="submission" date="2021-01" db="EMBL/GenBank/DDBJ databases">
        <title>Whole genome shotgun sequence of Planotetraspora kaengkrachanensis NBRC 104272.</title>
        <authorList>
            <person name="Komaki H."/>
            <person name="Tamura T."/>
        </authorList>
    </citation>
    <scope>NUCLEOTIDE SEQUENCE [LARGE SCALE GENOMIC DNA]</scope>
    <source>
        <strain evidence="1 2">NBRC 104272</strain>
    </source>
</reference>
<dbReference type="EMBL" id="BONV01000017">
    <property type="protein sequence ID" value="GIG80858.1"/>
    <property type="molecule type" value="Genomic_DNA"/>
</dbReference>
<sequence>MAAGGLTFRCWRDGDLVTLSDLLTALGPMIEGYRWRLVIDELISPRYQEIAEAAEGSLMETEQLVTMFGNDAQLISGELTAHDADGAIVDLTICALDSTWWDVETTMREVLDKISLLYPDAKVLPWRSPDEG</sequence>
<evidence type="ECO:0000313" key="1">
    <source>
        <dbReference type="EMBL" id="GIG80858.1"/>
    </source>
</evidence>
<protein>
    <submittedName>
        <fullName evidence="1">Uncharacterized protein</fullName>
    </submittedName>
</protein>